<feature type="domain" description="Thiamine pyrophosphate enzyme central" evidence="4">
    <location>
        <begin position="200"/>
        <end position="327"/>
    </location>
</feature>
<sequence length="584" mass="62902">MARTAADILVDVLVDWGVDTIFGMPGDGINGLVEAFRQRKDEIRFIQVRHEEAAALAACGYAKYTGRLGVCLATSGPGGLHLLNGLYDAKLDHQPVLAITGLQYHDLVGTHTQQDVELDKVFQDVSVFNQRIMGAAHVRNIATLACRTALANRGVAHITIPVDLQEQAAGDDMRAPRNVKGHNTALFAPELPVPSEAEMRRAVEIMDAGKRIVILAGQGALNATDQLERLAEKTGAVIVKALLGKAAVPDDSPYTTGSVGLLGTEPSQTALETCDTLLIAGSTFPYIEYYPKPDQARGIQIDIDASRIGLRYPVEAGLVGDCRLALDILTERVQPHEDRSFLEQAQAGKAEWMRLMEERGTRQDMPMKPQVAAWKLGKRLSDTAIVACDSGTIATWWARQIPVKRGQMHSLSGNLATMAPGLPYAIAAQIAYPDRQVIAYVGDGGFSMLMADFVTAVKYDLPVKVIINNNSSLGQIKWEQLVMLGNPEYACDLHPIDFAKVAEACGGKGFTIRDPKDCGAILDAALAHPGPVVVDCLVDGNEPPMPPKVKAKQAAHFAEALARGTPDALKIAATVFKGRAREII</sequence>
<keyword evidence="7" id="KW-0670">Pyruvate</keyword>
<dbReference type="AlphaFoldDB" id="A0A2U9SB48"/>
<dbReference type="Proteomes" id="UP000249605">
    <property type="component" value="Plasmid unnamed2"/>
</dbReference>
<dbReference type="InterPro" id="IPR029035">
    <property type="entry name" value="DHS-like_NAD/FAD-binding_dom"/>
</dbReference>
<dbReference type="InterPro" id="IPR029061">
    <property type="entry name" value="THDP-binding"/>
</dbReference>
<reference evidence="7 8" key="1">
    <citation type="submission" date="2018-06" db="EMBL/GenBank/DDBJ databases">
        <title>Complete genome sequencing of Azospirillum sp. M2T2B2.</title>
        <authorList>
            <person name="Heo J."/>
            <person name="Kim S.-J."/>
            <person name="Kwon S.-W."/>
            <person name="Anandham R."/>
        </authorList>
    </citation>
    <scope>NUCLEOTIDE SEQUENCE [LARGE SCALE GENOMIC DNA]</scope>
    <source>
        <strain evidence="7 8">M2T2B2</strain>
        <plasmid evidence="7 8">unnamed2</plasmid>
    </source>
</reference>
<evidence type="ECO:0000256" key="2">
    <source>
        <dbReference type="ARBA" id="ARBA00023052"/>
    </source>
</evidence>
<dbReference type="RefSeq" id="WP_111069402.1">
    <property type="nucleotide sequence ID" value="NZ_CP029832.1"/>
</dbReference>
<dbReference type="PANTHER" id="PTHR42981:SF2">
    <property type="entry name" value="PYRUVATE DEHYDROGENASE [UBIQUINONE]"/>
    <property type="match status" value="1"/>
</dbReference>
<feature type="domain" description="Thiamine pyrophosphate enzyme N-terminal TPP-binding" evidence="6">
    <location>
        <begin position="4"/>
        <end position="115"/>
    </location>
</feature>
<dbReference type="Gene3D" id="3.40.50.970">
    <property type="match status" value="2"/>
</dbReference>
<organism evidence="7 8">
    <name type="scientific">Azospirillum ramasamyi</name>
    <dbReference type="NCBI Taxonomy" id="682998"/>
    <lineage>
        <taxon>Bacteria</taxon>
        <taxon>Pseudomonadati</taxon>
        <taxon>Pseudomonadota</taxon>
        <taxon>Alphaproteobacteria</taxon>
        <taxon>Rhodospirillales</taxon>
        <taxon>Azospirillaceae</taxon>
        <taxon>Azospirillum</taxon>
    </lineage>
</organism>
<dbReference type="InterPro" id="IPR011766">
    <property type="entry name" value="TPP_enzyme_TPP-bd"/>
</dbReference>
<evidence type="ECO:0000256" key="1">
    <source>
        <dbReference type="ARBA" id="ARBA00007812"/>
    </source>
</evidence>
<dbReference type="InterPro" id="IPR047210">
    <property type="entry name" value="TPP_PYR_POXB-like"/>
</dbReference>
<accession>A0A2U9SB48</accession>
<dbReference type="InterPro" id="IPR012001">
    <property type="entry name" value="Thiamin_PyroP_enz_TPP-bd_dom"/>
</dbReference>
<dbReference type="Gene3D" id="3.40.50.1220">
    <property type="entry name" value="TPP-binding domain"/>
    <property type="match status" value="1"/>
</dbReference>
<evidence type="ECO:0000259" key="5">
    <source>
        <dbReference type="Pfam" id="PF02775"/>
    </source>
</evidence>
<evidence type="ECO:0000259" key="4">
    <source>
        <dbReference type="Pfam" id="PF00205"/>
    </source>
</evidence>
<protein>
    <submittedName>
        <fullName evidence="7">Pyruvate oxidase</fullName>
    </submittedName>
</protein>
<evidence type="ECO:0000256" key="3">
    <source>
        <dbReference type="RuleBase" id="RU362132"/>
    </source>
</evidence>
<keyword evidence="8" id="KW-1185">Reference proteome</keyword>
<dbReference type="CDD" id="cd02014">
    <property type="entry name" value="TPP_POX"/>
    <property type="match status" value="1"/>
</dbReference>
<dbReference type="Pfam" id="PF02776">
    <property type="entry name" value="TPP_enzyme_N"/>
    <property type="match status" value="1"/>
</dbReference>
<dbReference type="SUPFAM" id="SSF52467">
    <property type="entry name" value="DHS-like NAD/FAD-binding domain"/>
    <property type="match status" value="1"/>
</dbReference>
<dbReference type="PANTHER" id="PTHR42981">
    <property type="entry name" value="PYRUVATE DEHYDROGENASE [UBIQUINONE]"/>
    <property type="match status" value="1"/>
</dbReference>
<dbReference type="CDD" id="cd07039">
    <property type="entry name" value="TPP_PYR_POX"/>
    <property type="match status" value="1"/>
</dbReference>
<dbReference type="InterPro" id="IPR047212">
    <property type="entry name" value="TPP_POXB-like"/>
</dbReference>
<dbReference type="GO" id="GO:0000287">
    <property type="term" value="F:magnesium ion binding"/>
    <property type="evidence" value="ECO:0007669"/>
    <property type="project" value="InterPro"/>
</dbReference>
<name>A0A2U9SB48_9PROT</name>
<evidence type="ECO:0000259" key="6">
    <source>
        <dbReference type="Pfam" id="PF02776"/>
    </source>
</evidence>
<dbReference type="EMBL" id="CP029832">
    <property type="protein sequence ID" value="AWU96662.1"/>
    <property type="molecule type" value="Genomic_DNA"/>
</dbReference>
<dbReference type="OrthoDB" id="4494979at2"/>
<dbReference type="KEGG" id="azm:DM194_20405"/>
<keyword evidence="7" id="KW-0614">Plasmid</keyword>
<evidence type="ECO:0000313" key="8">
    <source>
        <dbReference type="Proteomes" id="UP000249605"/>
    </source>
</evidence>
<dbReference type="Pfam" id="PF02775">
    <property type="entry name" value="TPP_enzyme_C"/>
    <property type="match status" value="1"/>
</dbReference>
<comment type="similarity">
    <text evidence="1 3">Belongs to the TPP enzyme family.</text>
</comment>
<proteinExistence type="inferred from homology"/>
<dbReference type="SUPFAM" id="SSF52518">
    <property type="entry name" value="Thiamin diphosphate-binding fold (THDP-binding)"/>
    <property type="match status" value="2"/>
</dbReference>
<dbReference type="InterPro" id="IPR047211">
    <property type="entry name" value="POXB-like"/>
</dbReference>
<evidence type="ECO:0000313" key="7">
    <source>
        <dbReference type="EMBL" id="AWU96662.1"/>
    </source>
</evidence>
<dbReference type="Pfam" id="PF00205">
    <property type="entry name" value="TPP_enzyme_M"/>
    <property type="match status" value="1"/>
</dbReference>
<geneLocation type="plasmid" evidence="7 8">
    <name>unnamed2</name>
</geneLocation>
<feature type="domain" description="Thiamine pyrophosphate enzyme TPP-binding" evidence="5">
    <location>
        <begin position="389"/>
        <end position="536"/>
    </location>
</feature>
<dbReference type="InterPro" id="IPR012000">
    <property type="entry name" value="Thiamin_PyroP_enz_cen_dom"/>
</dbReference>
<dbReference type="GO" id="GO:0030976">
    <property type="term" value="F:thiamine pyrophosphate binding"/>
    <property type="evidence" value="ECO:0007669"/>
    <property type="project" value="InterPro"/>
</dbReference>
<dbReference type="GO" id="GO:0003824">
    <property type="term" value="F:catalytic activity"/>
    <property type="evidence" value="ECO:0007669"/>
    <property type="project" value="InterPro"/>
</dbReference>
<gene>
    <name evidence="7" type="ORF">DM194_20405</name>
</gene>
<dbReference type="GO" id="GO:0019752">
    <property type="term" value="P:carboxylic acid metabolic process"/>
    <property type="evidence" value="ECO:0007669"/>
    <property type="project" value="UniProtKB-ARBA"/>
</dbReference>
<keyword evidence="2 3" id="KW-0786">Thiamine pyrophosphate</keyword>